<protein>
    <submittedName>
        <fullName evidence="2">Uncharacterized protein</fullName>
    </submittedName>
</protein>
<feature type="compositionally biased region" description="Polar residues" evidence="1">
    <location>
        <begin position="1"/>
        <end position="22"/>
    </location>
</feature>
<name>B2WLS5_PYRTR</name>
<evidence type="ECO:0000313" key="2">
    <source>
        <dbReference type="EMBL" id="EDU43985.1"/>
    </source>
</evidence>
<proteinExistence type="predicted"/>
<dbReference type="EMBL" id="DS231629">
    <property type="protein sequence ID" value="EDU43985.1"/>
    <property type="molecule type" value="Genomic_DNA"/>
</dbReference>
<dbReference type="AlphaFoldDB" id="B2WLS5"/>
<gene>
    <name evidence="2" type="ORF">PTRG_10935</name>
</gene>
<evidence type="ECO:0000313" key="3">
    <source>
        <dbReference type="Proteomes" id="UP000001471"/>
    </source>
</evidence>
<sequence>MDYNPISYTTTEKPNEASSIASDTKRPQYDLSQHVPQPPHPNESPVDAPLAPTPSSPSATQIFGNQQITPLLYLDHSILASLHQHHHLLSNLPPALREKLALQHYRDDKPTHPSDSQPGINVWRCSHLECRHVNESLVTRAWEHNQKGIVWYRDKCKMCHKSATRYAQFLQVKLIPSAEEERGGEKEEEEKLDRMAVEVVNNYLKAVKEERKRRAGEQELKDKAGVEAEERADKVYGDLDMPGIGYHERDGGLEDDDFDWV</sequence>
<reference evidence="3" key="1">
    <citation type="journal article" date="2013" name="G3 (Bethesda)">
        <title>Comparative genomics of a plant-pathogenic fungus, Pyrenophora tritici-repentis, reveals transduplication and the impact of repeat elements on pathogenicity and population divergence.</title>
        <authorList>
            <person name="Manning V.A."/>
            <person name="Pandelova I."/>
            <person name="Dhillon B."/>
            <person name="Wilhelm L.J."/>
            <person name="Goodwin S.B."/>
            <person name="Berlin A.M."/>
            <person name="Figueroa M."/>
            <person name="Freitag M."/>
            <person name="Hane J.K."/>
            <person name="Henrissat B."/>
            <person name="Holman W.H."/>
            <person name="Kodira C.D."/>
            <person name="Martin J."/>
            <person name="Oliver R.P."/>
            <person name="Robbertse B."/>
            <person name="Schackwitz W."/>
            <person name="Schwartz D.C."/>
            <person name="Spatafora J.W."/>
            <person name="Turgeon B.G."/>
            <person name="Yandava C."/>
            <person name="Young S."/>
            <person name="Zhou S."/>
            <person name="Zeng Q."/>
            <person name="Grigoriev I.V."/>
            <person name="Ma L.-J."/>
            <person name="Ciuffetti L.M."/>
        </authorList>
    </citation>
    <scope>NUCLEOTIDE SEQUENCE [LARGE SCALE GENOMIC DNA]</scope>
    <source>
        <strain evidence="3">Pt-1C-BFP</strain>
    </source>
</reference>
<evidence type="ECO:0000256" key="1">
    <source>
        <dbReference type="SAM" id="MobiDB-lite"/>
    </source>
</evidence>
<dbReference type="Proteomes" id="UP000001471">
    <property type="component" value="Unassembled WGS sequence"/>
</dbReference>
<organism evidence="2 3">
    <name type="scientific">Pyrenophora tritici-repentis (strain Pt-1C-BFP)</name>
    <name type="common">Wheat tan spot fungus</name>
    <name type="synonym">Drechslera tritici-repentis</name>
    <dbReference type="NCBI Taxonomy" id="426418"/>
    <lineage>
        <taxon>Eukaryota</taxon>
        <taxon>Fungi</taxon>
        <taxon>Dikarya</taxon>
        <taxon>Ascomycota</taxon>
        <taxon>Pezizomycotina</taxon>
        <taxon>Dothideomycetes</taxon>
        <taxon>Pleosporomycetidae</taxon>
        <taxon>Pleosporales</taxon>
        <taxon>Pleosporineae</taxon>
        <taxon>Pleosporaceae</taxon>
        <taxon>Pyrenophora</taxon>
    </lineage>
</organism>
<dbReference type="HOGENOM" id="CLU_1066135_0_0_1"/>
<accession>B2WLS5</accession>
<dbReference type="InParanoid" id="B2WLS5"/>
<feature type="region of interest" description="Disordered" evidence="1">
    <location>
        <begin position="1"/>
        <end position="61"/>
    </location>
</feature>